<keyword evidence="7 8" id="KW-1015">Disulfide bond</keyword>
<keyword evidence="3" id="KW-0812">Transmembrane</keyword>
<evidence type="ECO:0000256" key="7">
    <source>
        <dbReference type="ARBA" id="ARBA00023157"/>
    </source>
</evidence>
<keyword evidence="4" id="KW-0677">Repeat</keyword>
<dbReference type="InterPro" id="IPR050685">
    <property type="entry name" value="LDLR"/>
</dbReference>
<dbReference type="InterPro" id="IPR002172">
    <property type="entry name" value="LDrepeatLR_classA_rpt"/>
</dbReference>
<feature type="disulfide bond" evidence="8">
    <location>
        <begin position="181"/>
        <end position="196"/>
    </location>
</feature>
<dbReference type="InterPro" id="IPR036055">
    <property type="entry name" value="LDL_receptor-like_sf"/>
</dbReference>
<evidence type="ECO:0000256" key="2">
    <source>
        <dbReference type="ARBA" id="ARBA00004308"/>
    </source>
</evidence>
<dbReference type="InParanoid" id="C3ZNN6"/>
<dbReference type="GO" id="GO:0012505">
    <property type="term" value="C:endomembrane system"/>
    <property type="evidence" value="ECO:0007669"/>
    <property type="project" value="UniProtKB-SubCell"/>
</dbReference>
<evidence type="ECO:0000256" key="1">
    <source>
        <dbReference type="ARBA" id="ARBA00004167"/>
    </source>
</evidence>
<dbReference type="GO" id="GO:0016020">
    <property type="term" value="C:membrane"/>
    <property type="evidence" value="ECO:0007669"/>
    <property type="project" value="UniProtKB-SubCell"/>
</dbReference>
<dbReference type="PRINTS" id="PR00261">
    <property type="entry name" value="LDLRECEPTOR"/>
</dbReference>
<accession>C3ZNN6</accession>
<dbReference type="Gene3D" id="4.10.400.10">
    <property type="entry name" value="Low-density Lipoprotein Receptor"/>
    <property type="match status" value="4"/>
</dbReference>
<evidence type="ECO:0000256" key="8">
    <source>
        <dbReference type="PROSITE-ProRule" id="PRU00124"/>
    </source>
</evidence>
<evidence type="ECO:0000256" key="4">
    <source>
        <dbReference type="ARBA" id="ARBA00022737"/>
    </source>
</evidence>
<keyword evidence="6" id="KW-0472">Membrane</keyword>
<proteinExistence type="predicted"/>
<comment type="caution">
    <text evidence="8">Lacks conserved residue(s) required for the propagation of feature annotation.</text>
</comment>
<organism>
    <name type="scientific">Branchiostoma floridae</name>
    <name type="common">Florida lancelet</name>
    <name type="synonym">Amphioxus</name>
    <dbReference type="NCBI Taxonomy" id="7739"/>
    <lineage>
        <taxon>Eukaryota</taxon>
        <taxon>Metazoa</taxon>
        <taxon>Chordata</taxon>
        <taxon>Cephalochordata</taxon>
        <taxon>Leptocardii</taxon>
        <taxon>Amphioxiformes</taxon>
        <taxon>Branchiostomatidae</taxon>
        <taxon>Branchiostoma</taxon>
    </lineage>
</organism>
<dbReference type="PANTHER" id="PTHR24270:SF62">
    <property type="entry name" value="LOW-DENSITY LIPOPROTEIN RECEPTOR-RELATED PROTEIN 2"/>
    <property type="match status" value="1"/>
</dbReference>
<reference evidence="9" key="1">
    <citation type="journal article" date="2008" name="Nature">
        <title>The amphioxus genome and the evolution of the chordate karyotype.</title>
        <authorList>
            <consortium name="US DOE Joint Genome Institute (JGI-PGF)"/>
            <person name="Putnam N.H."/>
            <person name="Butts T."/>
            <person name="Ferrier D.E.K."/>
            <person name="Furlong R.F."/>
            <person name="Hellsten U."/>
            <person name="Kawashima T."/>
            <person name="Robinson-Rechavi M."/>
            <person name="Shoguchi E."/>
            <person name="Terry A."/>
            <person name="Yu J.-K."/>
            <person name="Benito-Gutierrez E.L."/>
            <person name="Dubchak I."/>
            <person name="Garcia-Fernandez J."/>
            <person name="Gibson-Brown J.J."/>
            <person name="Grigoriev I.V."/>
            <person name="Horton A.C."/>
            <person name="de Jong P.J."/>
            <person name="Jurka J."/>
            <person name="Kapitonov V.V."/>
            <person name="Kohara Y."/>
            <person name="Kuroki Y."/>
            <person name="Lindquist E."/>
            <person name="Lucas S."/>
            <person name="Osoegawa K."/>
            <person name="Pennacchio L.A."/>
            <person name="Salamov A.A."/>
            <person name="Satou Y."/>
            <person name="Sauka-Spengler T."/>
            <person name="Schmutz J."/>
            <person name="Shin-I T."/>
            <person name="Toyoda A."/>
            <person name="Bronner-Fraser M."/>
            <person name="Fujiyama A."/>
            <person name="Holland L.Z."/>
            <person name="Holland P.W.H."/>
            <person name="Satoh N."/>
            <person name="Rokhsar D.S."/>
        </authorList>
    </citation>
    <scope>NUCLEOTIDE SEQUENCE [LARGE SCALE GENOMIC DNA]</scope>
    <source>
        <strain evidence="9">S238N-H82</strain>
        <tissue evidence="9">Testes</tissue>
    </source>
</reference>
<protein>
    <submittedName>
        <fullName evidence="9">Uncharacterized protein</fullName>
    </submittedName>
</protein>
<dbReference type="EMBL" id="GG666652">
    <property type="protein sequence ID" value="EEN45888.1"/>
    <property type="molecule type" value="Genomic_DNA"/>
</dbReference>
<evidence type="ECO:0000313" key="9">
    <source>
        <dbReference type="EMBL" id="EEN45888.1"/>
    </source>
</evidence>
<name>C3ZNN6_BRAFL</name>
<comment type="subcellular location">
    <subcellularLocation>
        <location evidence="2">Endomembrane system</location>
    </subcellularLocation>
    <subcellularLocation>
        <location evidence="1">Membrane</location>
        <topology evidence="1">Single-pass membrane protein</topology>
    </subcellularLocation>
</comment>
<dbReference type="GO" id="GO:0016192">
    <property type="term" value="P:vesicle-mediated transport"/>
    <property type="evidence" value="ECO:0007669"/>
    <property type="project" value="UniProtKB-ARBA"/>
</dbReference>
<evidence type="ECO:0000256" key="3">
    <source>
        <dbReference type="ARBA" id="ARBA00022692"/>
    </source>
</evidence>
<dbReference type="STRING" id="7739.C3ZNN6"/>
<keyword evidence="5" id="KW-1133">Transmembrane helix</keyword>
<dbReference type="Pfam" id="PF00057">
    <property type="entry name" value="Ldl_recept_a"/>
    <property type="match status" value="3"/>
</dbReference>
<dbReference type="PANTHER" id="PTHR24270">
    <property type="entry name" value="LOW-DENSITY LIPOPROTEIN RECEPTOR-RELATED"/>
    <property type="match status" value="1"/>
</dbReference>
<dbReference type="PROSITE" id="PS01209">
    <property type="entry name" value="LDLRA_1"/>
    <property type="match status" value="1"/>
</dbReference>
<dbReference type="SMART" id="SM00192">
    <property type="entry name" value="LDLa"/>
    <property type="match status" value="5"/>
</dbReference>
<feature type="disulfide bond" evidence="8">
    <location>
        <begin position="64"/>
        <end position="79"/>
    </location>
</feature>
<sequence length="201" mass="22247">MRDIVQCRDLKGCVKISKVCDGNMDCSDGSDEVNCDALCESIGYWPCRSTLPPFAKCISRQERCDGYVDCRDFSDEIGCGNVYQWKCPGENTCLPESFLCDTIQHCANGEDEKNCEEVSCLGTACESTFKCGAVMLDMDTCDGVPDCLDVTEEKNCGRITMFSNRLPCIRSNRFISRDNICDGIPDCVDASDEDVCAGKRF</sequence>
<dbReference type="CDD" id="cd00112">
    <property type="entry name" value="LDLa"/>
    <property type="match status" value="2"/>
</dbReference>
<dbReference type="PROSITE" id="PS50068">
    <property type="entry name" value="LDLRA_2"/>
    <property type="match status" value="4"/>
</dbReference>
<dbReference type="InterPro" id="IPR023415">
    <property type="entry name" value="LDLR_class-A_CS"/>
</dbReference>
<feature type="disulfide bond" evidence="8">
    <location>
        <begin position="20"/>
        <end position="35"/>
    </location>
</feature>
<gene>
    <name evidence="9" type="ORF">BRAFLDRAFT_235851</name>
</gene>
<dbReference type="AlphaFoldDB" id="C3ZNN6"/>
<dbReference type="FunFam" id="4.10.400.10:FF:000271">
    <property type="entry name" value="Uncharacterized protein"/>
    <property type="match status" value="1"/>
</dbReference>
<evidence type="ECO:0000256" key="6">
    <source>
        <dbReference type="ARBA" id="ARBA00023136"/>
    </source>
</evidence>
<evidence type="ECO:0000256" key="5">
    <source>
        <dbReference type="ARBA" id="ARBA00022989"/>
    </source>
</evidence>
<dbReference type="eggNOG" id="KOG1215">
    <property type="taxonomic scope" value="Eukaryota"/>
</dbReference>
<feature type="disulfide bond" evidence="8">
    <location>
        <begin position="100"/>
        <end position="115"/>
    </location>
</feature>
<dbReference type="SUPFAM" id="SSF57424">
    <property type="entry name" value="LDL receptor-like module"/>
    <property type="match status" value="4"/>
</dbReference>